<dbReference type="AlphaFoldDB" id="A0A929MN19"/>
<comment type="caution">
    <text evidence="1">The sequence shown here is derived from an EMBL/GenBank/DDBJ whole genome shotgun (WGS) entry which is preliminary data.</text>
</comment>
<evidence type="ECO:0000313" key="1">
    <source>
        <dbReference type="EMBL" id="MBF0934112.1"/>
    </source>
</evidence>
<evidence type="ECO:0000313" key="2">
    <source>
        <dbReference type="Proteomes" id="UP000757900"/>
    </source>
</evidence>
<protein>
    <submittedName>
        <fullName evidence="1">Uncharacterized protein</fullName>
    </submittedName>
</protein>
<dbReference type="Proteomes" id="UP000757900">
    <property type="component" value="Unassembled WGS sequence"/>
</dbReference>
<gene>
    <name evidence="1" type="ORF">HXK00_00530</name>
</gene>
<dbReference type="EMBL" id="JABZFV010000001">
    <property type="protein sequence ID" value="MBF0934112.1"/>
    <property type="molecule type" value="Genomic_DNA"/>
</dbReference>
<accession>A0A929MN19</accession>
<proteinExistence type="predicted"/>
<reference evidence="1" key="1">
    <citation type="submission" date="2020-04" db="EMBL/GenBank/DDBJ databases">
        <title>Deep metagenomics examines the oral microbiome during advanced dental caries in children, revealing novel taxa and co-occurrences with host molecules.</title>
        <authorList>
            <person name="Baker J.L."/>
            <person name="Morton J.T."/>
            <person name="Dinis M."/>
            <person name="Alvarez R."/>
            <person name="Tran N.C."/>
            <person name="Knight R."/>
            <person name="Edlund A."/>
        </authorList>
    </citation>
    <scope>NUCLEOTIDE SEQUENCE</scope>
    <source>
        <strain evidence="1">JCVI_23_bin.16</strain>
    </source>
</reference>
<organism evidence="1 2">
    <name type="scientific">Abiotrophia defectiva</name>
    <name type="common">Streptococcus defectivus</name>
    <dbReference type="NCBI Taxonomy" id="46125"/>
    <lineage>
        <taxon>Bacteria</taxon>
        <taxon>Bacillati</taxon>
        <taxon>Bacillota</taxon>
        <taxon>Bacilli</taxon>
        <taxon>Lactobacillales</taxon>
        <taxon>Aerococcaceae</taxon>
        <taxon>Abiotrophia</taxon>
    </lineage>
</organism>
<name>A0A929MN19_ABIDE</name>
<sequence>MTVSNVRIGGSGYTVFAFKGQTMAYVRNISDNPPRPVGNVEPIQPIDHATPIEIVYPQAVGAGTLTVEFYDIWNTSVWSRLPGLENTNNLLDVFKRQLQLGEITCQKIIKTPNGSLRSRVYHNCVITDINEGETISIDTMSIPKRVTIMYTHTSVV</sequence>